<feature type="transmembrane region" description="Helical" evidence="1">
    <location>
        <begin position="129"/>
        <end position="154"/>
    </location>
</feature>
<feature type="transmembrane region" description="Helical" evidence="1">
    <location>
        <begin position="228"/>
        <end position="248"/>
    </location>
</feature>
<accession>A0AAU9EJP6</accession>
<name>A0AAU9EJP6_9BACT</name>
<evidence type="ECO:0000313" key="3">
    <source>
        <dbReference type="Proteomes" id="UP001366166"/>
    </source>
</evidence>
<reference evidence="3" key="1">
    <citation type="journal article" date="2023" name="Arch. Microbiol.">
        <title>Desulfoferula mesophilus gen. nov. sp. nov., a mesophilic sulfate-reducing bacterium isolated from a brackish lake sediment.</title>
        <authorList>
            <person name="Watanabe T."/>
            <person name="Yabe T."/>
            <person name="Tsuji J.M."/>
            <person name="Fukui M."/>
        </authorList>
    </citation>
    <scope>NUCLEOTIDE SEQUENCE [LARGE SCALE GENOMIC DNA]</scope>
    <source>
        <strain evidence="3">12FAK</strain>
    </source>
</reference>
<keyword evidence="1" id="KW-0812">Transmembrane</keyword>
<proteinExistence type="predicted"/>
<dbReference type="KEGG" id="dmp:FAK_12670"/>
<keyword evidence="1" id="KW-1133">Transmembrane helix</keyword>
<protein>
    <submittedName>
        <fullName evidence="2">Uncharacterized protein</fullName>
    </submittedName>
</protein>
<keyword evidence="3" id="KW-1185">Reference proteome</keyword>
<evidence type="ECO:0000256" key="1">
    <source>
        <dbReference type="SAM" id="Phobius"/>
    </source>
</evidence>
<feature type="transmembrane region" description="Helical" evidence="1">
    <location>
        <begin position="66"/>
        <end position="84"/>
    </location>
</feature>
<dbReference type="AlphaFoldDB" id="A0AAU9EJP6"/>
<feature type="transmembrane region" description="Helical" evidence="1">
    <location>
        <begin position="91"/>
        <end position="109"/>
    </location>
</feature>
<feature type="transmembrane region" description="Helical" evidence="1">
    <location>
        <begin position="35"/>
        <end position="54"/>
    </location>
</feature>
<keyword evidence="1" id="KW-0472">Membrane</keyword>
<dbReference type="EMBL" id="AP028679">
    <property type="protein sequence ID" value="BEQ14201.1"/>
    <property type="molecule type" value="Genomic_DNA"/>
</dbReference>
<organism evidence="2 3">
    <name type="scientific">Desulfoferula mesophila</name>
    <dbReference type="NCBI Taxonomy" id="3058419"/>
    <lineage>
        <taxon>Bacteria</taxon>
        <taxon>Pseudomonadati</taxon>
        <taxon>Thermodesulfobacteriota</taxon>
        <taxon>Desulfarculia</taxon>
        <taxon>Desulfarculales</taxon>
        <taxon>Desulfarculaceae</taxon>
        <taxon>Desulfoferula</taxon>
    </lineage>
</organism>
<feature type="transmembrane region" description="Helical" evidence="1">
    <location>
        <begin position="197"/>
        <end position="216"/>
    </location>
</feature>
<feature type="transmembrane region" description="Helical" evidence="1">
    <location>
        <begin position="12"/>
        <end position="28"/>
    </location>
</feature>
<feature type="transmembrane region" description="Helical" evidence="1">
    <location>
        <begin position="166"/>
        <end position="185"/>
    </location>
</feature>
<sequence>MTLLALLKCVHYALLGVTALSGAMAWFGQGDRWRWMGWLVLVLALAQATVSAVILNRPPLAGTFEAAVMFTLWLSVLALIPCGAAEGQRRLAALCWWAGTALMALFLVASDRFYPDWYMYKYIWSRLFFTLRMASLAVFLYASLAALAAVGTAPEVRTTLLRWSRNFLLLGTAVFLAGEFSGFTWRMQWMGDYWCWNANFLEATLFFLLVTAAAHLPPSWAAKPRLRITAQAFPGLFMICLFMTFMLLEP</sequence>
<dbReference type="Proteomes" id="UP001366166">
    <property type="component" value="Chromosome"/>
</dbReference>
<evidence type="ECO:0000313" key="2">
    <source>
        <dbReference type="EMBL" id="BEQ14201.1"/>
    </source>
</evidence>
<gene>
    <name evidence="2" type="ORF">FAK_12670</name>
</gene>
<dbReference type="RefSeq" id="WP_338605918.1">
    <property type="nucleotide sequence ID" value="NZ_AP028679.1"/>
</dbReference>